<gene>
    <name evidence="4" type="ORF">HMF8227_01183</name>
</gene>
<evidence type="ECO:0000259" key="3">
    <source>
        <dbReference type="PROSITE" id="PS51677"/>
    </source>
</evidence>
<dbReference type="Proteomes" id="UP000245728">
    <property type="component" value="Chromosome"/>
</dbReference>
<dbReference type="Gene3D" id="3.20.20.370">
    <property type="entry name" value="Glycoside hydrolase/deacetylase"/>
    <property type="match status" value="1"/>
</dbReference>
<feature type="domain" description="NodB homology" evidence="3">
    <location>
        <begin position="84"/>
        <end position="326"/>
    </location>
</feature>
<dbReference type="OrthoDB" id="9814639at2"/>
<name>A0A2S2E201_9ALTE</name>
<dbReference type="PANTHER" id="PTHR34216">
    <property type="match status" value="1"/>
</dbReference>
<accession>A0A2S2E201</accession>
<evidence type="ECO:0000256" key="2">
    <source>
        <dbReference type="ARBA" id="ARBA00022729"/>
    </source>
</evidence>
<protein>
    <recommendedName>
        <fullName evidence="3">NodB homology domain-containing protein</fullName>
    </recommendedName>
</protein>
<dbReference type="SUPFAM" id="SSF88713">
    <property type="entry name" value="Glycoside hydrolase/deacetylase"/>
    <property type="match status" value="1"/>
</dbReference>
<dbReference type="AlphaFoldDB" id="A0A2S2E201"/>
<evidence type="ECO:0000313" key="4">
    <source>
        <dbReference type="EMBL" id="AWL11664.1"/>
    </source>
</evidence>
<reference evidence="4 5" key="1">
    <citation type="submission" date="2018-05" db="EMBL/GenBank/DDBJ databases">
        <title>Salinimonas sp. HMF8227 Genome sequencing and assembly.</title>
        <authorList>
            <person name="Kang H."/>
            <person name="Kang J."/>
            <person name="Cha I."/>
            <person name="Kim H."/>
            <person name="Joh K."/>
        </authorList>
    </citation>
    <scope>NUCLEOTIDE SEQUENCE [LARGE SCALE GENOMIC DNA]</scope>
    <source>
        <strain evidence="4 5">HMF8227</strain>
    </source>
</reference>
<evidence type="ECO:0000313" key="5">
    <source>
        <dbReference type="Proteomes" id="UP000245728"/>
    </source>
</evidence>
<proteinExistence type="predicted"/>
<dbReference type="KEGG" id="salh:HMF8227_01183"/>
<dbReference type="GO" id="GO:0016810">
    <property type="term" value="F:hydrolase activity, acting on carbon-nitrogen (but not peptide) bonds"/>
    <property type="evidence" value="ECO:0007669"/>
    <property type="project" value="InterPro"/>
</dbReference>
<dbReference type="GO" id="GO:0005975">
    <property type="term" value="P:carbohydrate metabolic process"/>
    <property type="evidence" value="ECO:0007669"/>
    <property type="project" value="InterPro"/>
</dbReference>
<dbReference type="EMBL" id="CP029347">
    <property type="protein sequence ID" value="AWL11664.1"/>
    <property type="molecule type" value="Genomic_DNA"/>
</dbReference>
<dbReference type="InterPro" id="IPR011330">
    <property type="entry name" value="Glyco_hydro/deAcase_b/a-brl"/>
</dbReference>
<evidence type="ECO:0000256" key="1">
    <source>
        <dbReference type="ARBA" id="ARBA00004613"/>
    </source>
</evidence>
<dbReference type="Pfam" id="PF01522">
    <property type="entry name" value="Polysacc_deac_1"/>
    <property type="match status" value="2"/>
</dbReference>
<dbReference type="GO" id="GO:0005576">
    <property type="term" value="C:extracellular region"/>
    <property type="evidence" value="ECO:0007669"/>
    <property type="project" value="UniProtKB-SubCell"/>
</dbReference>
<organism evidence="4 5">
    <name type="scientific">Saliniradius amylolyticus</name>
    <dbReference type="NCBI Taxonomy" id="2183582"/>
    <lineage>
        <taxon>Bacteria</taxon>
        <taxon>Pseudomonadati</taxon>
        <taxon>Pseudomonadota</taxon>
        <taxon>Gammaproteobacteria</taxon>
        <taxon>Alteromonadales</taxon>
        <taxon>Alteromonadaceae</taxon>
        <taxon>Saliniradius</taxon>
    </lineage>
</organism>
<dbReference type="RefSeq" id="WP_109339289.1">
    <property type="nucleotide sequence ID" value="NZ_CP029347.1"/>
</dbReference>
<dbReference type="CDD" id="cd10918">
    <property type="entry name" value="CE4_NodB_like_5s_6s"/>
    <property type="match status" value="1"/>
</dbReference>
<comment type="subcellular location">
    <subcellularLocation>
        <location evidence="1">Secreted</location>
    </subcellularLocation>
</comment>
<dbReference type="PROSITE" id="PS51677">
    <property type="entry name" value="NODB"/>
    <property type="match status" value="1"/>
</dbReference>
<dbReference type="InterPro" id="IPR051398">
    <property type="entry name" value="Polysacch_Deacetylase"/>
</dbReference>
<keyword evidence="5" id="KW-1185">Reference proteome</keyword>
<dbReference type="InterPro" id="IPR002509">
    <property type="entry name" value="NODB_dom"/>
</dbReference>
<keyword evidence="2" id="KW-0732">Signal</keyword>
<dbReference type="PANTHER" id="PTHR34216:SF3">
    <property type="entry name" value="POLY-BETA-1,6-N-ACETYL-D-GLUCOSAMINE N-DEACETYLASE"/>
    <property type="match status" value="1"/>
</dbReference>
<sequence>MSVSWTTRLNRLWPWTVNQLKPGVYCFNFHRIGDWRQTDFDPCVFSCSKTSLERYLRYFKQEFEVIDLVQLIAMADSHQPVDRPLAFVSFDDGYMDNYELAFPVLRELNIPATFFIATGLVDSDELAWWDEIAWMVRRFNDHKLMLPAWSEPVTLKGDCRQDIRAVLARIKSSPQSVSEQLQQLREATGLNIDAGSYASQFMNWSQLQEMVDGGMTIGAHSHTHRIFTELDEQQLSFELQHSKALLQQHLGIQVEALSYPVGGGRSFNQTMFSMIRSFGYRVAFSFNAGVNTQLDSQRFQLCRIPVDREFDHRAMQKRCRKLSSNC</sequence>